<dbReference type="AlphaFoldDB" id="A0A0D2NPH0"/>
<gene>
    <name evidence="2" type="ORF">HYPSUDRAFT_205192</name>
</gene>
<dbReference type="OrthoDB" id="3265734at2759"/>
<organism evidence="2 3">
    <name type="scientific">Hypholoma sublateritium (strain FD-334 SS-4)</name>
    <dbReference type="NCBI Taxonomy" id="945553"/>
    <lineage>
        <taxon>Eukaryota</taxon>
        <taxon>Fungi</taxon>
        <taxon>Dikarya</taxon>
        <taxon>Basidiomycota</taxon>
        <taxon>Agaricomycotina</taxon>
        <taxon>Agaricomycetes</taxon>
        <taxon>Agaricomycetidae</taxon>
        <taxon>Agaricales</taxon>
        <taxon>Agaricineae</taxon>
        <taxon>Strophariaceae</taxon>
        <taxon>Hypholoma</taxon>
    </lineage>
</organism>
<keyword evidence="1" id="KW-1133">Transmembrane helix</keyword>
<evidence type="ECO:0000313" key="3">
    <source>
        <dbReference type="Proteomes" id="UP000054270"/>
    </source>
</evidence>
<name>A0A0D2NPH0_HYPSF</name>
<feature type="transmembrane region" description="Helical" evidence="1">
    <location>
        <begin position="354"/>
        <end position="375"/>
    </location>
</feature>
<dbReference type="STRING" id="945553.A0A0D2NPH0"/>
<keyword evidence="1" id="KW-0812">Transmembrane</keyword>
<keyword evidence="3" id="KW-1185">Reference proteome</keyword>
<dbReference type="Gene3D" id="2.60.120.260">
    <property type="entry name" value="Galactose-binding domain-like"/>
    <property type="match status" value="2"/>
</dbReference>
<evidence type="ECO:0000256" key="1">
    <source>
        <dbReference type="SAM" id="Phobius"/>
    </source>
</evidence>
<dbReference type="OMA" id="IATIQFW"/>
<dbReference type="EMBL" id="KN817586">
    <property type="protein sequence ID" value="KJA18666.1"/>
    <property type="molecule type" value="Genomic_DNA"/>
</dbReference>
<evidence type="ECO:0000313" key="2">
    <source>
        <dbReference type="EMBL" id="KJA18666.1"/>
    </source>
</evidence>
<reference evidence="3" key="1">
    <citation type="submission" date="2014-04" db="EMBL/GenBank/DDBJ databases">
        <title>Evolutionary Origins and Diversification of the Mycorrhizal Mutualists.</title>
        <authorList>
            <consortium name="DOE Joint Genome Institute"/>
            <consortium name="Mycorrhizal Genomics Consortium"/>
            <person name="Kohler A."/>
            <person name="Kuo A."/>
            <person name="Nagy L.G."/>
            <person name="Floudas D."/>
            <person name="Copeland A."/>
            <person name="Barry K.W."/>
            <person name="Cichocki N."/>
            <person name="Veneault-Fourrey C."/>
            <person name="LaButti K."/>
            <person name="Lindquist E.A."/>
            <person name="Lipzen A."/>
            <person name="Lundell T."/>
            <person name="Morin E."/>
            <person name="Murat C."/>
            <person name="Riley R."/>
            <person name="Ohm R."/>
            <person name="Sun H."/>
            <person name="Tunlid A."/>
            <person name="Henrissat B."/>
            <person name="Grigoriev I.V."/>
            <person name="Hibbett D.S."/>
            <person name="Martin F."/>
        </authorList>
    </citation>
    <scope>NUCLEOTIDE SEQUENCE [LARGE SCALE GENOMIC DNA]</scope>
    <source>
        <strain evidence="3">FD-334 SS-4</strain>
    </source>
</reference>
<protein>
    <submittedName>
        <fullName evidence="2">Uncharacterized protein</fullName>
    </submittedName>
</protein>
<dbReference type="Proteomes" id="UP000054270">
    <property type="component" value="Unassembled WGS sequence"/>
</dbReference>
<accession>A0A0D2NPH0</accession>
<proteinExistence type="predicted"/>
<keyword evidence="1" id="KW-0472">Membrane</keyword>
<sequence>MAITVITIDDRSPEIKYKGFWTQGGRPGDEFNGTTTWTNSAKSIATIQFWGSQISVFGTIPANGSALSPTTSYSIDNGTPQVVSKVQNAVTQFQHLFFQSNDLPPSNHTLIITNLVPGGYFYLDFVNITNTTTTPTMAPAELISSFLTKSTISASSSSWISVSPTPSVDPLSSPLPTPIPSSSTAPGLTIIDDRNPSFSYHGNWQEGSMSSDVDGTFTWTNTSGSSVLISFAGIQINVYGSTPNVMDGFALNASYSIDGMPPRIYRAGEQQTGLPSPQLLFQSDELDSGNHTLCIENLTEGGDYVLDYAAISVGNFTLSPSLSAANSAATSVETSMTPIAASSTSTSSSETGPIVGGVIGGLGLIALLVIGSLILKRCRKGWKEEMVTSRNSVQKTLAVTPPSEAASSMSEYKSETGSATGKSRYLRVQTASYQSTVSAVSSGLEYIDDPSGSTYLEMRRGI</sequence>